<evidence type="ECO:0000313" key="2">
    <source>
        <dbReference type="Proteomes" id="UP000828251"/>
    </source>
</evidence>
<dbReference type="AlphaFoldDB" id="A0A9D4A2C0"/>
<dbReference type="Proteomes" id="UP000828251">
    <property type="component" value="Unassembled WGS sequence"/>
</dbReference>
<proteinExistence type="predicted"/>
<dbReference type="EMBL" id="JAIQCV010000007">
    <property type="protein sequence ID" value="KAH1082207.1"/>
    <property type="molecule type" value="Genomic_DNA"/>
</dbReference>
<accession>A0A9D4A2C0</accession>
<feature type="non-terminal residue" evidence="1">
    <location>
        <position position="1"/>
    </location>
</feature>
<keyword evidence="2" id="KW-1185">Reference proteome</keyword>
<reference evidence="1 2" key="1">
    <citation type="journal article" date="2021" name="Plant Biotechnol. J.">
        <title>Multi-omics assisted identification of the key and species-specific regulatory components of drought-tolerant mechanisms in Gossypium stocksii.</title>
        <authorList>
            <person name="Yu D."/>
            <person name="Ke L."/>
            <person name="Zhang D."/>
            <person name="Wu Y."/>
            <person name="Sun Y."/>
            <person name="Mei J."/>
            <person name="Sun J."/>
            <person name="Sun Y."/>
        </authorList>
    </citation>
    <scope>NUCLEOTIDE SEQUENCE [LARGE SCALE GENOMIC DNA]</scope>
    <source>
        <strain evidence="2">cv. E1</strain>
        <tissue evidence="1">Leaf</tissue>
    </source>
</reference>
<dbReference type="Gene3D" id="2.30.30.770">
    <property type="match status" value="1"/>
</dbReference>
<dbReference type="InterPro" id="IPR038655">
    <property type="entry name" value="Ribosomal_eL27_sf"/>
</dbReference>
<protein>
    <submittedName>
        <fullName evidence="1">Uncharacterized protein</fullName>
    </submittedName>
</protein>
<sequence>EDEANKEKRTVRNRSKNGEVLEAKQGGGFLQGCYVGRRVVIVKCFNEGIRDCPYNHCLVVGIKKCPSIFICRNSMDMIVVG</sequence>
<gene>
    <name evidence="1" type="ORF">J1N35_021968</name>
</gene>
<name>A0A9D4A2C0_9ROSI</name>
<organism evidence="1 2">
    <name type="scientific">Gossypium stocksii</name>
    <dbReference type="NCBI Taxonomy" id="47602"/>
    <lineage>
        <taxon>Eukaryota</taxon>
        <taxon>Viridiplantae</taxon>
        <taxon>Streptophyta</taxon>
        <taxon>Embryophyta</taxon>
        <taxon>Tracheophyta</taxon>
        <taxon>Spermatophyta</taxon>
        <taxon>Magnoliopsida</taxon>
        <taxon>eudicotyledons</taxon>
        <taxon>Gunneridae</taxon>
        <taxon>Pentapetalae</taxon>
        <taxon>rosids</taxon>
        <taxon>malvids</taxon>
        <taxon>Malvales</taxon>
        <taxon>Malvaceae</taxon>
        <taxon>Malvoideae</taxon>
        <taxon>Gossypium</taxon>
    </lineage>
</organism>
<comment type="caution">
    <text evidence="1">The sequence shown here is derived from an EMBL/GenBank/DDBJ whole genome shotgun (WGS) entry which is preliminary data.</text>
</comment>
<evidence type="ECO:0000313" key="1">
    <source>
        <dbReference type="EMBL" id="KAH1082207.1"/>
    </source>
</evidence>